<evidence type="ECO:0000313" key="3">
    <source>
        <dbReference type="Proteomes" id="UP000242205"/>
    </source>
</evidence>
<dbReference type="InterPro" id="IPR046273">
    <property type="entry name" value="DUF6306"/>
</dbReference>
<dbReference type="Pfam" id="PF19825">
    <property type="entry name" value="DUF6306"/>
    <property type="match status" value="1"/>
</dbReference>
<gene>
    <name evidence="2" type="ORF">C0099_08670</name>
</gene>
<sequence length="139" mass="15484">MSDAELAEFLNTLLECERAGVKVLGEYEKDFADEADARALIVESRHDEGRYCRLMFGYLQELGADISRATGGFADKALAVPGRAERLAFLNRGQGWVAREIERVLPRVPYAHMRDGLREMLDTHRANIGKCEALIGTLG</sequence>
<dbReference type="KEGG" id="atw:C0099_08670"/>
<proteinExistence type="predicted"/>
<reference evidence="2 3" key="1">
    <citation type="submission" date="2018-01" db="EMBL/GenBank/DDBJ databases">
        <authorList>
            <person name="Fu G.-Y."/>
        </authorList>
    </citation>
    <scope>NUCLEOTIDE SEQUENCE [LARGE SCALE GENOMIC DNA]</scope>
    <source>
        <strain evidence="2 3">SY39</strain>
    </source>
</reference>
<evidence type="ECO:0000259" key="1">
    <source>
        <dbReference type="Pfam" id="PF19825"/>
    </source>
</evidence>
<name>A0A2I6S6W0_9RHOO</name>
<dbReference type="Proteomes" id="UP000242205">
    <property type="component" value="Chromosome"/>
</dbReference>
<accession>A0A2I6S6W0</accession>
<organism evidence="2 3">
    <name type="scientific">Pseudazoarcus pumilus</name>
    <dbReference type="NCBI Taxonomy" id="2067960"/>
    <lineage>
        <taxon>Bacteria</taxon>
        <taxon>Pseudomonadati</taxon>
        <taxon>Pseudomonadota</taxon>
        <taxon>Betaproteobacteria</taxon>
        <taxon>Rhodocyclales</taxon>
        <taxon>Zoogloeaceae</taxon>
        <taxon>Pseudazoarcus</taxon>
    </lineage>
</organism>
<dbReference type="EMBL" id="CP025682">
    <property type="protein sequence ID" value="AUN95000.1"/>
    <property type="molecule type" value="Genomic_DNA"/>
</dbReference>
<keyword evidence="3" id="KW-1185">Reference proteome</keyword>
<feature type="domain" description="DUF6306" evidence="1">
    <location>
        <begin position="5"/>
        <end position="130"/>
    </location>
</feature>
<protein>
    <recommendedName>
        <fullName evidence="1">DUF6306 domain-containing protein</fullName>
    </recommendedName>
</protein>
<dbReference type="AlphaFoldDB" id="A0A2I6S6W0"/>
<evidence type="ECO:0000313" key="2">
    <source>
        <dbReference type="EMBL" id="AUN95000.1"/>
    </source>
</evidence>